<evidence type="ECO:0000256" key="1">
    <source>
        <dbReference type="ARBA" id="ARBA00021364"/>
    </source>
</evidence>
<dbReference type="OrthoDB" id="3364440at2759"/>
<evidence type="ECO:0000256" key="3">
    <source>
        <dbReference type="PROSITE-ProRule" id="PRU01331"/>
    </source>
</evidence>
<keyword evidence="7" id="KW-1185">Reference proteome</keyword>
<dbReference type="GO" id="GO:0006542">
    <property type="term" value="P:glutamine biosynthetic process"/>
    <property type="evidence" value="ECO:0007669"/>
    <property type="project" value="InterPro"/>
</dbReference>
<dbReference type="STRING" id="336963.C4JLW4"/>
<evidence type="ECO:0000256" key="4">
    <source>
        <dbReference type="RuleBase" id="RU000384"/>
    </source>
</evidence>
<dbReference type="PANTHER" id="PTHR43785">
    <property type="entry name" value="GAMMA-GLUTAMYLPUTRESCINE SYNTHETASE"/>
    <property type="match status" value="1"/>
</dbReference>
<dbReference type="GO" id="GO:0004356">
    <property type="term" value="F:glutamine synthetase activity"/>
    <property type="evidence" value="ECO:0007669"/>
    <property type="project" value="InterPro"/>
</dbReference>
<comment type="similarity">
    <text evidence="3 4">Belongs to the glutamine synthetase family.</text>
</comment>
<dbReference type="eggNOG" id="KOG0683">
    <property type="taxonomic scope" value="Eukaryota"/>
</dbReference>
<dbReference type="AlphaFoldDB" id="C4JLW4"/>
<organism evidence="6 7">
    <name type="scientific">Uncinocarpus reesii (strain UAMH 1704)</name>
    <dbReference type="NCBI Taxonomy" id="336963"/>
    <lineage>
        <taxon>Eukaryota</taxon>
        <taxon>Fungi</taxon>
        <taxon>Dikarya</taxon>
        <taxon>Ascomycota</taxon>
        <taxon>Pezizomycotina</taxon>
        <taxon>Eurotiomycetes</taxon>
        <taxon>Eurotiomycetidae</taxon>
        <taxon>Onygenales</taxon>
        <taxon>Onygenaceae</taxon>
        <taxon>Uncinocarpus</taxon>
    </lineage>
</organism>
<dbReference type="RefSeq" id="XP_002544305.1">
    <property type="nucleotide sequence ID" value="XM_002544259.1"/>
</dbReference>
<dbReference type="SMART" id="SM01230">
    <property type="entry name" value="Gln-synt_C"/>
    <property type="match status" value="1"/>
</dbReference>
<keyword evidence="2" id="KW-0436">Ligase</keyword>
<sequence length="421" mass="48299">MLSDKEKLEHFLQTNRHIKYIRVQWIDYSGVLRARFVPVERCLRIANGDETIHLAQNSMLIPISTAPKIFPLSDHHETWDLRPDWSSLRPCGFLNNHATVMSFVDQQEAETRFDKCPRMRLVQALKRLEHEWGAKVKIGFEIEFMLFGSDNNRIRPMDRLNGYSRTAGLRASTMNLVDEILNALERSSIRIHHFHAEIEDQLEIALAPEPALDAVDSLVLAQETIRTPCLSGPLNGLHLHLSLDKIEGALPDNFLAGVLDHMNALCAFGMANYDGYVRSSNDAAGAWIGFGTDNRDMPVRKISDCRWEFRMMDGTSNPYLFAAVVLYAGLDGLAKKTELRWKDCTFFPHLMTEEMRVEHGMDVPMPVSLRGALDCLKKDTAVAAWIGDDLLKWYMSVKEKEVEEFSKMHDDQRRIRFLEYF</sequence>
<dbReference type="PANTHER" id="PTHR43785:SF2">
    <property type="entry name" value="TYPE-1 GLUTAMINE SYNTHETASE 1"/>
    <property type="match status" value="1"/>
</dbReference>
<evidence type="ECO:0000256" key="2">
    <source>
        <dbReference type="ARBA" id="ARBA00022598"/>
    </source>
</evidence>
<evidence type="ECO:0000313" key="7">
    <source>
        <dbReference type="Proteomes" id="UP000002058"/>
    </source>
</evidence>
<dbReference type="HOGENOM" id="CLU_017290_6_1_1"/>
<feature type="domain" description="GS catalytic" evidence="5">
    <location>
        <begin position="117"/>
        <end position="421"/>
    </location>
</feature>
<dbReference type="GeneID" id="8444198"/>
<proteinExistence type="inferred from homology"/>
<dbReference type="InParanoid" id="C4JLW4"/>
<dbReference type="InterPro" id="IPR036651">
    <property type="entry name" value="Gln_synt_N_sf"/>
</dbReference>
<dbReference type="KEGG" id="ure:UREG_03822"/>
<dbReference type="OMA" id="WGSENRA"/>
<accession>C4JLW4</accession>
<dbReference type="InterPro" id="IPR014746">
    <property type="entry name" value="Gln_synth/guanido_kin_cat_dom"/>
</dbReference>
<dbReference type="InterPro" id="IPR008146">
    <property type="entry name" value="Gln_synth_cat_dom"/>
</dbReference>
<dbReference type="Pfam" id="PF00120">
    <property type="entry name" value="Gln-synt_C"/>
    <property type="match status" value="1"/>
</dbReference>
<dbReference type="Proteomes" id="UP000002058">
    <property type="component" value="Unassembled WGS sequence"/>
</dbReference>
<reference evidence="7" key="1">
    <citation type="journal article" date="2009" name="Genome Res.">
        <title>Comparative genomic analyses of the human fungal pathogens Coccidioides and their relatives.</title>
        <authorList>
            <person name="Sharpton T.J."/>
            <person name="Stajich J.E."/>
            <person name="Rounsley S.D."/>
            <person name="Gardner M.J."/>
            <person name="Wortman J.R."/>
            <person name="Jordar V.S."/>
            <person name="Maiti R."/>
            <person name="Kodira C.D."/>
            <person name="Neafsey D.E."/>
            <person name="Zeng Q."/>
            <person name="Hung C.-Y."/>
            <person name="McMahan C."/>
            <person name="Muszewska A."/>
            <person name="Grynberg M."/>
            <person name="Mandel M.A."/>
            <person name="Kellner E.M."/>
            <person name="Barker B.M."/>
            <person name="Galgiani J.N."/>
            <person name="Orbach M.J."/>
            <person name="Kirkland T.N."/>
            <person name="Cole G.T."/>
            <person name="Henn M.R."/>
            <person name="Birren B.W."/>
            <person name="Taylor J.W."/>
        </authorList>
    </citation>
    <scope>NUCLEOTIDE SEQUENCE [LARGE SCALE GENOMIC DNA]</scope>
    <source>
        <strain evidence="7">UAMH 1704</strain>
    </source>
</reference>
<dbReference type="Gene3D" id="3.10.20.70">
    <property type="entry name" value="Glutamine synthetase, N-terminal domain"/>
    <property type="match status" value="1"/>
</dbReference>
<dbReference type="EMBL" id="CH476616">
    <property type="protein sequence ID" value="EEP78976.1"/>
    <property type="molecule type" value="Genomic_DNA"/>
</dbReference>
<gene>
    <name evidence="6" type="ORF">UREG_03822</name>
</gene>
<dbReference type="SUPFAM" id="SSF55931">
    <property type="entry name" value="Glutamine synthetase/guanido kinase"/>
    <property type="match status" value="1"/>
</dbReference>
<evidence type="ECO:0000313" key="6">
    <source>
        <dbReference type="EMBL" id="EEP78976.1"/>
    </source>
</evidence>
<dbReference type="Gene3D" id="3.30.590.10">
    <property type="entry name" value="Glutamine synthetase/guanido kinase, catalytic domain"/>
    <property type="match status" value="1"/>
</dbReference>
<dbReference type="VEuPathDB" id="FungiDB:UREG_03822"/>
<dbReference type="PROSITE" id="PS51987">
    <property type="entry name" value="GS_CATALYTIC"/>
    <property type="match status" value="1"/>
</dbReference>
<name>C4JLW4_UNCRE</name>
<evidence type="ECO:0000259" key="5">
    <source>
        <dbReference type="PROSITE" id="PS51987"/>
    </source>
</evidence>
<protein>
    <recommendedName>
        <fullName evidence="1">Glutamine synthetase</fullName>
    </recommendedName>
</protein>